<dbReference type="AlphaFoldDB" id="A0AAV4BC06"/>
<organism evidence="2 3">
    <name type="scientific">Plakobranchus ocellatus</name>
    <dbReference type="NCBI Taxonomy" id="259542"/>
    <lineage>
        <taxon>Eukaryota</taxon>
        <taxon>Metazoa</taxon>
        <taxon>Spiralia</taxon>
        <taxon>Lophotrochozoa</taxon>
        <taxon>Mollusca</taxon>
        <taxon>Gastropoda</taxon>
        <taxon>Heterobranchia</taxon>
        <taxon>Euthyneura</taxon>
        <taxon>Panpulmonata</taxon>
        <taxon>Sacoglossa</taxon>
        <taxon>Placobranchoidea</taxon>
        <taxon>Plakobranchidae</taxon>
        <taxon>Plakobranchus</taxon>
    </lineage>
</organism>
<gene>
    <name evidence="2" type="ORF">PoB_004318800</name>
</gene>
<accession>A0AAV4BC06</accession>
<feature type="compositionally biased region" description="Low complexity" evidence="1">
    <location>
        <begin position="101"/>
        <end position="112"/>
    </location>
</feature>
<comment type="caution">
    <text evidence="2">The sequence shown here is derived from an EMBL/GenBank/DDBJ whole genome shotgun (WGS) entry which is preliminary data.</text>
</comment>
<reference evidence="2 3" key="1">
    <citation type="journal article" date="2021" name="Elife">
        <title>Chloroplast acquisition without the gene transfer in kleptoplastic sea slugs, Plakobranchus ocellatus.</title>
        <authorList>
            <person name="Maeda T."/>
            <person name="Takahashi S."/>
            <person name="Yoshida T."/>
            <person name="Shimamura S."/>
            <person name="Takaki Y."/>
            <person name="Nagai Y."/>
            <person name="Toyoda A."/>
            <person name="Suzuki Y."/>
            <person name="Arimoto A."/>
            <person name="Ishii H."/>
            <person name="Satoh N."/>
            <person name="Nishiyama T."/>
            <person name="Hasebe M."/>
            <person name="Maruyama T."/>
            <person name="Minagawa J."/>
            <person name="Obokata J."/>
            <person name="Shigenobu S."/>
        </authorList>
    </citation>
    <scope>NUCLEOTIDE SEQUENCE [LARGE SCALE GENOMIC DNA]</scope>
</reference>
<protein>
    <submittedName>
        <fullName evidence="2">Uncharacterized protein</fullName>
    </submittedName>
</protein>
<dbReference type="Proteomes" id="UP000735302">
    <property type="component" value="Unassembled WGS sequence"/>
</dbReference>
<evidence type="ECO:0000313" key="2">
    <source>
        <dbReference type="EMBL" id="GFO16683.1"/>
    </source>
</evidence>
<dbReference type="EMBL" id="BLXT01004684">
    <property type="protein sequence ID" value="GFO16683.1"/>
    <property type="molecule type" value="Genomic_DNA"/>
</dbReference>
<feature type="region of interest" description="Disordered" evidence="1">
    <location>
        <begin position="168"/>
        <end position="208"/>
    </location>
</feature>
<feature type="region of interest" description="Disordered" evidence="1">
    <location>
        <begin position="101"/>
        <end position="122"/>
    </location>
</feature>
<name>A0AAV4BC06_9GAST</name>
<sequence>MSYLNIIIIRCLALQREDVNAGFLGKKVACFSPFLSEVNMIVISSFYIPFSDLSNGGAFQVPFPFIVREVSASDYLKSVRPGKKAGDSTVSNVRCYQYERGSSGSSGSAVGSHPRRPGFDSQSGPSQIFIALLCPSSTKWVVRSLKTRRNTFSFILREVSASDYLKSVRPGKKAGDPTVSNARCYQNERGSGGSSGRAVGSHPGHKLNWEDEGMELPVRLMSYRKKNQPSSARDHAEAHCMEVCLSSVHKIPYAGFTLIVTNFPFQ</sequence>
<evidence type="ECO:0000256" key="1">
    <source>
        <dbReference type="SAM" id="MobiDB-lite"/>
    </source>
</evidence>
<proteinExistence type="predicted"/>
<keyword evidence="3" id="KW-1185">Reference proteome</keyword>
<evidence type="ECO:0000313" key="3">
    <source>
        <dbReference type="Proteomes" id="UP000735302"/>
    </source>
</evidence>